<dbReference type="Pfam" id="PF13799">
    <property type="entry name" value="DUF4183"/>
    <property type="match status" value="1"/>
</dbReference>
<evidence type="ECO:0000259" key="1">
    <source>
        <dbReference type="Pfam" id="PF13799"/>
    </source>
</evidence>
<comment type="caution">
    <text evidence="2">The sequence shown here is derived from an EMBL/GenBank/DDBJ whole genome shotgun (WGS) entry which is preliminary data.</text>
</comment>
<dbReference type="Proteomes" id="UP001596500">
    <property type="component" value="Unassembled WGS sequence"/>
</dbReference>
<sequence length="163" mass="18517">MPPKHRKTLKCRKNKRKKYIIRKYIIVKKYKLKECRNRCPNPCIPPMLCIPPNPCCPCNNIEIEATAMRFFLIPTSNLTTPITIPADQFVDDNGNNISSFPNLDENSIVNFYINGIMQPSSLYKVTPNSLTINSTGDTIYSGTSLILETVQLSSNLIPSKMYK</sequence>
<dbReference type="RefSeq" id="WP_379864917.1">
    <property type="nucleotide sequence ID" value="NZ_JBHTBW010000031.1"/>
</dbReference>
<protein>
    <submittedName>
        <fullName evidence="2">DUF4183 domain-containing protein</fullName>
    </submittedName>
</protein>
<feature type="domain" description="DUF4183" evidence="1">
    <location>
        <begin position="86"/>
        <end position="148"/>
    </location>
</feature>
<dbReference type="InterPro" id="IPR025237">
    <property type="entry name" value="DUF4183"/>
</dbReference>
<proteinExistence type="predicted"/>
<evidence type="ECO:0000313" key="2">
    <source>
        <dbReference type="EMBL" id="MFC7441615.1"/>
    </source>
</evidence>
<accession>A0ABW2RKX0</accession>
<gene>
    <name evidence="2" type="ORF">ACFQNG_10725</name>
</gene>
<organism evidence="2 3">
    <name type="scientific">Laceyella putida</name>
    <dbReference type="NCBI Taxonomy" id="110101"/>
    <lineage>
        <taxon>Bacteria</taxon>
        <taxon>Bacillati</taxon>
        <taxon>Bacillota</taxon>
        <taxon>Bacilli</taxon>
        <taxon>Bacillales</taxon>
        <taxon>Thermoactinomycetaceae</taxon>
        <taxon>Laceyella</taxon>
    </lineage>
</organism>
<dbReference type="EMBL" id="JBHTBW010000031">
    <property type="protein sequence ID" value="MFC7441615.1"/>
    <property type="molecule type" value="Genomic_DNA"/>
</dbReference>
<evidence type="ECO:0000313" key="3">
    <source>
        <dbReference type="Proteomes" id="UP001596500"/>
    </source>
</evidence>
<name>A0ABW2RKX0_9BACL</name>
<reference evidence="3" key="1">
    <citation type="journal article" date="2019" name="Int. J. Syst. Evol. Microbiol.">
        <title>The Global Catalogue of Microorganisms (GCM) 10K type strain sequencing project: providing services to taxonomists for standard genome sequencing and annotation.</title>
        <authorList>
            <consortium name="The Broad Institute Genomics Platform"/>
            <consortium name="The Broad Institute Genome Sequencing Center for Infectious Disease"/>
            <person name="Wu L."/>
            <person name="Ma J."/>
        </authorList>
    </citation>
    <scope>NUCLEOTIDE SEQUENCE [LARGE SCALE GENOMIC DNA]</scope>
    <source>
        <strain evidence="3">CGMCC 1.12942</strain>
    </source>
</reference>
<keyword evidence="3" id="KW-1185">Reference proteome</keyword>